<keyword evidence="2" id="KW-0677">Repeat</keyword>
<feature type="domain" description="C3H1-type" evidence="7">
    <location>
        <begin position="388"/>
        <end position="418"/>
    </location>
</feature>
<feature type="zinc finger region" description="C3H1-type" evidence="6">
    <location>
        <begin position="388"/>
        <end position="418"/>
    </location>
</feature>
<feature type="zinc finger region" description="C3H1-type" evidence="6">
    <location>
        <begin position="444"/>
        <end position="470"/>
    </location>
</feature>
<proteinExistence type="predicted"/>
<dbReference type="GO" id="GO:0005634">
    <property type="term" value="C:nucleus"/>
    <property type="evidence" value="ECO:0007669"/>
    <property type="project" value="TreeGrafter"/>
</dbReference>
<dbReference type="EMBL" id="JH431796">
    <property type="status" value="NOT_ANNOTATED_CDS"/>
    <property type="molecule type" value="Genomic_DNA"/>
</dbReference>
<evidence type="ECO:0000313" key="9">
    <source>
        <dbReference type="Proteomes" id="UP000014500"/>
    </source>
</evidence>
<dbReference type="Gene3D" id="4.10.1000.10">
    <property type="entry name" value="Zinc finger, CCCH-type"/>
    <property type="match status" value="2"/>
</dbReference>
<dbReference type="Proteomes" id="UP000014500">
    <property type="component" value="Unassembled WGS sequence"/>
</dbReference>
<keyword evidence="3 6" id="KW-0863">Zinc-finger</keyword>
<feature type="zinc finger region" description="C3H1-type" evidence="6">
    <location>
        <begin position="422"/>
        <end position="443"/>
    </location>
</feature>
<dbReference type="PROSITE" id="PS50103">
    <property type="entry name" value="ZF_C3H1"/>
    <property type="match status" value="4"/>
</dbReference>
<dbReference type="EnsemblMetazoa" id="SMAR007625-RA">
    <property type="protein sequence ID" value="SMAR007625-PA"/>
    <property type="gene ID" value="SMAR007625"/>
</dbReference>
<reference evidence="8" key="2">
    <citation type="submission" date="2015-02" db="UniProtKB">
        <authorList>
            <consortium name="EnsemblMetazoa"/>
        </authorList>
    </citation>
    <scope>IDENTIFICATION</scope>
</reference>
<reference evidence="9" key="1">
    <citation type="submission" date="2011-05" db="EMBL/GenBank/DDBJ databases">
        <authorList>
            <person name="Richards S.R."/>
            <person name="Qu J."/>
            <person name="Jiang H."/>
            <person name="Jhangiani S.N."/>
            <person name="Agravi P."/>
            <person name="Goodspeed R."/>
            <person name="Gross S."/>
            <person name="Mandapat C."/>
            <person name="Jackson L."/>
            <person name="Mathew T."/>
            <person name="Pu L."/>
            <person name="Thornton R."/>
            <person name="Saada N."/>
            <person name="Wilczek-Boney K.B."/>
            <person name="Lee S."/>
            <person name="Kovar C."/>
            <person name="Wu Y."/>
            <person name="Scherer S.E."/>
            <person name="Worley K.C."/>
            <person name="Muzny D.M."/>
            <person name="Gibbs R."/>
        </authorList>
    </citation>
    <scope>NUCLEOTIDE SEQUENCE</scope>
    <source>
        <strain evidence="9">Brora</strain>
    </source>
</reference>
<feature type="zinc finger region" description="C3H1-type" evidence="6">
    <location>
        <begin position="471"/>
        <end position="498"/>
    </location>
</feature>
<evidence type="ECO:0000256" key="1">
    <source>
        <dbReference type="ARBA" id="ARBA00022723"/>
    </source>
</evidence>
<protein>
    <recommendedName>
        <fullName evidence="5">Zinc finger CCCH domain-containing protein 3</fullName>
    </recommendedName>
</protein>
<evidence type="ECO:0000256" key="2">
    <source>
        <dbReference type="ARBA" id="ARBA00022737"/>
    </source>
</evidence>
<feature type="domain" description="C3H1-type" evidence="7">
    <location>
        <begin position="444"/>
        <end position="470"/>
    </location>
</feature>
<evidence type="ECO:0000256" key="5">
    <source>
        <dbReference type="ARBA" id="ARBA00071600"/>
    </source>
</evidence>
<organism evidence="8 9">
    <name type="scientific">Strigamia maritima</name>
    <name type="common">European centipede</name>
    <name type="synonym">Geophilus maritimus</name>
    <dbReference type="NCBI Taxonomy" id="126957"/>
    <lineage>
        <taxon>Eukaryota</taxon>
        <taxon>Metazoa</taxon>
        <taxon>Ecdysozoa</taxon>
        <taxon>Arthropoda</taxon>
        <taxon>Myriapoda</taxon>
        <taxon>Chilopoda</taxon>
        <taxon>Pleurostigmophora</taxon>
        <taxon>Geophilomorpha</taxon>
        <taxon>Linotaeniidae</taxon>
        <taxon>Strigamia</taxon>
    </lineage>
</organism>
<keyword evidence="1 6" id="KW-0479">Metal-binding</keyword>
<dbReference type="SMART" id="SM00356">
    <property type="entry name" value="ZnF_C3H1"/>
    <property type="match status" value="5"/>
</dbReference>
<dbReference type="HOGENOM" id="CLU_466418_0_0_1"/>
<dbReference type="PhylomeDB" id="T1J249"/>
<evidence type="ECO:0000256" key="6">
    <source>
        <dbReference type="PROSITE-ProRule" id="PRU00723"/>
    </source>
</evidence>
<accession>T1J249</accession>
<keyword evidence="9" id="KW-1185">Reference proteome</keyword>
<feature type="domain" description="C3H1-type" evidence="7">
    <location>
        <begin position="422"/>
        <end position="443"/>
    </location>
</feature>
<evidence type="ECO:0000256" key="3">
    <source>
        <dbReference type="ARBA" id="ARBA00022771"/>
    </source>
</evidence>
<dbReference type="STRING" id="126957.T1J249"/>
<evidence type="ECO:0000259" key="7">
    <source>
        <dbReference type="PROSITE" id="PS50103"/>
    </source>
</evidence>
<dbReference type="GO" id="GO:0008270">
    <property type="term" value="F:zinc ion binding"/>
    <property type="evidence" value="ECO:0007669"/>
    <property type="project" value="UniProtKB-KW"/>
</dbReference>
<evidence type="ECO:0000313" key="8">
    <source>
        <dbReference type="EnsemblMetazoa" id="SMAR007625-PA"/>
    </source>
</evidence>
<dbReference type="InterPro" id="IPR000571">
    <property type="entry name" value="Znf_CCCH"/>
</dbReference>
<dbReference type="PANTHER" id="PTHR46156:SF1">
    <property type="entry name" value="ZINC FINGER CCCH DOMAIN-CONTAINING PROTEIN 3"/>
    <property type="match status" value="1"/>
</dbReference>
<dbReference type="eggNOG" id="KOG1492">
    <property type="taxonomic scope" value="Eukaryota"/>
</dbReference>
<feature type="domain" description="C3H1-type" evidence="7">
    <location>
        <begin position="471"/>
        <end position="498"/>
    </location>
</feature>
<dbReference type="FunFam" id="4.10.1000.10:FF:000008">
    <property type="entry name" value="zinc finger CCCH domain-containing protein 3"/>
    <property type="match status" value="1"/>
</dbReference>
<keyword evidence="4 6" id="KW-0862">Zinc</keyword>
<dbReference type="AlphaFoldDB" id="T1J249"/>
<evidence type="ECO:0000256" key="4">
    <source>
        <dbReference type="ARBA" id="ARBA00022833"/>
    </source>
</evidence>
<dbReference type="PANTHER" id="PTHR46156">
    <property type="entry name" value="CCCH ZINGC FINGER"/>
    <property type="match status" value="1"/>
</dbReference>
<name>T1J249_STRMM</name>
<sequence>MKPLTPKSLMQMKILHKLGDPRQTTTSSVKTSRIVNLPQQRRTVQTQRVVMKPEIKDLSINRLTLKSSTPKMNRREFSSPKLSPVVNAKKPGESVNNFSIKVVSSKQADKNDRIVLKSSRYKWSSKCKATNLQSSNLKLNNSLKQQKNSSKSPFKKPSIILKTPTKLLRAHSTNQIMNRYKLIRNQSSVSKKNSLNFVRKVGKYSIKYVVKDKKIVRRDLKNRSAVYTKFHLAKRGNSFQSFSKNNSWKQQKVEVCKKGKIDQFVFIGGLLYKSSPNKLSRTNDVAPKKTSTEQSKLCFTELSTKMITVRGIKFMLDPFGKTLKRVNQQSATGHNLNCQPNMSRIDIGGETFLQTKPGLLVLSQANKKRTLANRSINRSIHRLVAAKKKSKQYCLFYSRFGKCSKKDLGTCPYQHDPDKVAVCTRFLQGKCTVENCPFSHKICSKKMPVCRFFLRGRCNADTCPYSHVNVNPEADNCENFLKGFCSLGEKCKKLHVFFCAEFQRTGKCTKTKCPLKHEPREKRKSCATIGSSVAKKIEFAPSVSDDKKKPAREKTAELPSFIKLDDTIDSIESESTVSSKDILEI</sequence>